<evidence type="ECO:0000313" key="1">
    <source>
        <dbReference type="EMBL" id="OCF59849.1"/>
    </source>
</evidence>
<protein>
    <submittedName>
        <fullName evidence="1">Uncharacterized protein</fullName>
    </submittedName>
</protein>
<dbReference type="AlphaFoldDB" id="A0A1B9IWD3"/>
<reference evidence="1 2" key="1">
    <citation type="submission" date="2013-07" db="EMBL/GenBank/DDBJ databases">
        <title>The Genome Sequence of Kwoniella mangroviensis CBS10435.</title>
        <authorList>
            <consortium name="The Broad Institute Genome Sequencing Platform"/>
            <person name="Cuomo C."/>
            <person name="Litvintseva A."/>
            <person name="Chen Y."/>
            <person name="Heitman J."/>
            <person name="Sun S."/>
            <person name="Springer D."/>
            <person name="Dromer F."/>
            <person name="Young S.K."/>
            <person name="Zeng Q."/>
            <person name="Gargeya S."/>
            <person name="Fitzgerald M."/>
            <person name="Abouelleil A."/>
            <person name="Alvarado L."/>
            <person name="Berlin A.M."/>
            <person name="Chapman S.B."/>
            <person name="Dewar J."/>
            <person name="Goldberg J."/>
            <person name="Griggs A."/>
            <person name="Gujja S."/>
            <person name="Hansen M."/>
            <person name="Howarth C."/>
            <person name="Imamovic A."/>
            <person name="Larimer J."/>
            <person name="McCowan C."/>
            <person name="Murphy C."/>
            <person name="Pearson M."/>
            <person name="Priest M."/>
            <person name="Roberts A."/>
            <person name="Saif S."/>
            <person name="Shea T."/>
            <person name="Sykes S."/>
            <person name="Wortman J."/>
            <person name="Nusbaum C."/>
            <person name="Birren B."/>
        </authorList>
    </citation>
    <scope>NUCLEOTIDE SEQUENCE [LARGE SCALE GENOMIC DNA]</scope>
    <source>
        <strain evidence="1 2">CBS 10435</strain>
    </source>
</reference>
<name>A0A1B9IWD3_9TREE</name>
<dbReference type="EMBL" id="KI669460">
    <property type="protein sequence ID" value="OCF59849.1"/>
    <property type="molecule type" value="Genomic_DNA"/>
</dbReference>
<accession>A0A1B9IWD3</accession>
<proteinExistence type="predicted"/>
<keyword evidence="2" id="KW-1185">Reference proteome</keyword>
<dbReference type="OrthoDB" id="10433966at2759"/>
<sequence length="191" mass="21736">MRTSTKTPSTSEIKFKVNFDIDPPDSYSTLPLKITPELGLTRKASSQEEYVTINKYLPDVQKTVNETFTVWYESEQTQGLLDDRGVWTSEEPTEWGSMVTTDKMGWTSAARSRIEEQVIPRLQSSIPEVSGGMGCKFTFEHNTDIRVPFKYGDGIPAWLQSLKCGTSDPHKECAKPYEYIYREDGGEWTRA</sequence>
<organism evidence="1 2">
    <name type="scientific">Kwoniella mangroviensis CBS 10435</name>
    <dbReference type="NCBI Taxonomy" id="1331196"/>
    <lineage>
        <taxon>Eukaryota</taxon>
        <taxon>Fungi</taxon>
        <taxon>Dikarya</taxon>
        <taxon>Basidiomycota</taxon>
        <taxon>Agaricomycotina</taxon>
        <taxon>Tremellomycetes</taxon>
        <taxon>Tremellales</taxon>
        <taxon>Cryptococcaceae</taxon>
        <taxon>Kwoniella</taxon>
    </lineage>
</organism>
<evidence type="ECO:0000313" key="2">
    <source>
        <dbReference type="Proteomes" id="UP000092583"/>
    </source>
</evidence>
<gene>
    <name evidence="1" type="ORF">L486_02522</name>
</gene>
<dbReference type="Proteomes" id="UP000092583">
    <property type="component" value="Unassembled WGS sequence"/>
</dbReference>
<reference evidence="2" key="2">
    <citation type="submission" date="2013-12" db="EMBL/GenBank/DDBJ databases">
        <title>Evolution of pathogenesis and genome organization in the Tremellales.</title>
        <authorList>
            <person name="Cuomo C."/>
            <person name="Litvintseva A."/>
            <person name="Heitman J."/>
            <person name="Chen Y."/>
            <person name="Sun S."/>
            <person name="Springer D."/>
            <person name="Dromer F."/>
            <person name="Young S."/>
            <person name="Zeng Q."/>
            <person name="Chapman S."/>
            <person name="Gujja S."/>
            <person name="Saif S."/>
            <person name="Birren B."/>
        </authorList>
    </citation>
    <scope>NUCLEOTIDE SEQUENCE [LARGE SCALE GENOMIC DNA]</scope>
    <source>
        <strain evidence="2">CBS 10435</strain>
    </source>
</reference>